<dbReference type="GeneID" id="99985605"/>
<dbReference type="RefSeq" id="WP_090257210.1">
    <property type="nucleotide sequence ID" value="NZ_FOIR01000001.1"/>
</dbReference>
<protein>
    <submittedName>
        <fullName evidence="2">Methyltransferase domain-containing protein</fullName>
    </submittedName>
</protein>
<reference evidence="3" key="1">
    <citation type="submission" date="2016-10" db="EMBL/GenBank/DDBJ databases">
        <authorList>
            <person name="Varghese N."/>
            <person name="Submissions S."/>
        </authorList>
    </citation>
    <scope>NUCLEOTIDE SEQUENCE [LARGE SCALE GENOMIC DNA]</scope>
    <source>
        <strain evidence="3">CGMCC 1.12402</strain>
    </source>
</reference>
<keyword evidence="3" id="KW-1185">Reference proteome</keyword>
<dbReference type="AlphaFoldDB" id="A0A1I0N1S1"/>
<dbReference type="GO" id="GO:0032259">
    <property type="term" value="P:methylation"/>
    <property type="evidence" value="ECO:0007669"/>
    <property type="project" value="UniProtKB-KW"/>
</dbReference>
<keyword evidence="2" id="KW-0808">Transferase</keyword>
<keyword evidence="2" id="KW-0489">Methyltransferase</keyword>
<feature type="domain" description="Methyltransferase" evidence="1">
    <location>
        <begin position="43"/>
        <end position="131"/>
    </location>
</feature>
<evidence type="ECO:0000313" key="3">
    <source>
        <dbReference type="Proteomes" id="UP000199437"/>
    </source>
</evidence>
<name>A0A1I0N1S1_9BACT</name>
<dbReference type="Proteomes" id="UP000199437">
    <property type="component" value="Unassembled WGS sequence"/>
</dbReference>
<organism evidence="2 3">
    <name type="scientific">Roseivirga pacifica</name>
    <dbReference type="NCBI Taxonomy" id="1267423"/>
    <lineage>
        <taxon>Bacteria</taxon>
        <taxon>Pseudomonadati</taxon>
        <taxon>Bacteroidota</taxon>
        <taxon>Cytophagia</taxon>
        <taxon>Cytophagales</taxon>
        <taxon>Roseivirgaceae</taxon>
        <taxon>Roseivirga</taxon>
    </lineage>
</organism>
<sequence>MSQKNQFDRVAPVYDGLSKLVFGSALINAQKKNLVNVPLSANVLVVGGGSGEILCDDLLNKVKHIDYVELSAKMLRKAKVRCNSAKVNFIHADIAELTGSYDAVVANFFLDCFDAESLEEMVIHLKSLMSPNAVLLVTDFKQPQMLWHKVLLASMLKFFKHASNLEAGKLQPIRQKLKAAGFNEHYLSFGLRGFVFTAAFKLVKK</sequence>
<dbReference type="EMBL" id="FOIR01000001">
    <property type="protein sequence ID" value="SEV94972.1"/>
    <property type="molecule type" value="Genomic_DNA"/>
</dbReference>
<evidence type="ECO:0000313" key="2">
    <source>
        <dbReference type="EMBL" id="SEV94972.1"/>
    </source>
</evidence>
<dbReference type="Gene3D" id="3.40.50.150">
    <property type="entry name" value="Vaccinia Virus protein VP39"/>
    <property type="match status" value="1"/>
</dbReference>
<dbReference type="InterPro" id="IPR029063">
    <property type="entry name" value="SAM-dependent_MTases_sf"/>
</dbReference>
<dbReference type="Pfam" id="PF13649">
    <property type="entry name" value="Methyltransf_25"/>
    <property type="match status" value="1"/>
</dbReference>
<gene>
    <name evidence="2" type="ORF">SAMN05216290_0866</name>
</gene>
<dbReference type="CDD" id="cd02440">
    <property type="entry name" value="AdoMet_MTases"/>
    <property type="match status" value="1"/>
</dbReference>
<dbReference type="SUPFAM" id="SSF53335">
    <property type="entry name" value="S-adenosyl-L-methionine-dependent methyltransferases"/>
    <property type="match status" value="1"/>
</dbReference>
<evidence type="ECO:0000259" key="1">
    <source>
        <dbReference type="Pfam" id="PF13649"/>
    </source>
</evidence>
<dbReference type="STRING" id="1267423.SAMN05216290_0866"/>
<accession>A0A1I0N1S1</accession>
<dbReference type="GO" id="GO:0008168">
    <property type="term" value="F:methyltransferase activity"/>
    <property type="evidence" value="ECO:0007669"/>
    <property type="project" value="UniProtKB-KW"/>
</dbReference>
<dbReference type="InterPro" id="IPR041698">
    <property type="entry name" value="Methyltransf_25"/>
</dbReference>
<dbReference type="OrthoDB" id="836632at2"/>
<proteinExistence type="predicted"/>